<feature type="compositionally biased region" description="Basic and acidic residues" evidence="1">
    <location>
        <begin position="43"/>
        <end position="90"/>
    </location>
</feature>
<organism evidence="2">
    <name type="scientific">uncultured Rubrobacteraceae bacterium</name>
    <dbReference type="NCBI Taxonomy" id="349277"/>
    <lineage>
        <taxon>Bacteria</taxon>
        <taxon>Bacillati</taxon>
        <taxon>Actinomycetota</taxon>
        <taxon>Rubrobacteria</taxon>
        <taxon>Rubrobacterales</taxon>
        <taxon>Rubrobacteraceae</taxon>
        <taxon>environmental samples</taxon>
    </lineage>
</organism>
<feature type="compositionally biased region" description="Basic residues" evidence="1">
    <location>
        <begin position="246"/>
        <end position="255"/>
    </location>
</feature>
<feature type="region of interest" description="Disordered" evidence="1">
    <location>
        <begin position="1"/>
        <end position="273"/>
    </location>
</feature>
<proteinExistence type="predicted"/>
<protein>
    <submittedName>
        <fullName evidence="2">Uncharacterized protein</fullName>
    </submittedName>
</protein>
<sequence>GGGAQHRGAYGRGDGRRLGVGAGQDTGRHGGLRRPRPHRGRRGRPDDERRGDAQEDGGRRHRAEHSLPPERPERPRRLLRPERGDLERPRGAPGLVRAVLQAQPAPGLRGRVRPVPGPGFHGPQAAPRLPEIRARRPAGGPALRDGRGGGPAGPDPRGLRHGAHSGAPAAYGRAPPGAAPYPRPRRDGRGARSRPTVRGPPERALRDLGGAGQGPLRPLLDARPLAHKLRVGHTLRGPPLDAARDPRRRGRRGRAGRCAAGHPLGQHPEVVPV</sequence>
<feature type="compositionally biased region" description="Low complexity" evidence="1">
    <location>
        <begin position="165"/>
        <end position="176"/>
    </location>
</feature>
<name>A0A6J4RR19_9ACTN</name>
<dbReference type="AlphaFoldDB" id="A0A6J4RR19"/>
<feature type="non-terminal residue" evidence="2">
    <location>
        <position position="1"/>
    </location>
</feature>
<feature type="compositionally biased region" description="Basic residues" evidence="1">
    <location>
        <begin position="30"/>
        <end position="42"/>
    </location>
</feature>
<dbReference type="EMBL" id="CADCVK010000216">
    <property type="protein sequence ID" value="CAA9478853.1"/>
    <property type="molecule type" value="Genomic_DNA"/>
</dbReference>
<feature type="non-terminal residue" evidence="2">
    <location>
        <position position="273"/>
    </location>
</feature>
<evidence type="ECO:0000256" key="1">
    <source>
        <dbReference type="SAM" id="MobiDB-lite"/>
    </source>
</evidence>
<gene>
    <name evidence="2" type="ORF">AVDCRST_MAG12-1378</name>
</gene>
<evidence type="ECO:0000313" key="2">
    <source>
        <dbReference type="EMBL" id="CAA9478853.1"/>
    </source>
</evidence>
<reference evidence="2" key="1">
    <citation type="submission" date="2020-02" db="EMBL/GenBank/DDBJ databases">
        <authorList>
            <person name="Meier V. D."/>
        </authorList>
    </citation>
    <scope>NUCLEOTIDE SEQUENCE</scope>
    <source>
        <strain evidence="2">AVDCRST_MAG12</strain>
    </source>
</reference>
<accession>A0A6J4RR19</accession>